<feature type="binding site" evidence="13">
    <location>
        <begin position="19"/>
        <end position="21"/>
    </location>
    <ligand>
        <name>substrate</name>
    </ligand>
</feature>
<dbReference type="EMBL" id="PFLW01000023">
    <property type="protein sequence ID" value="PIY89482.1"/>
    <property type="molecule type" value="Genomic_DNA"/>
</dbReference>
<dbReference type="FunFam" id="3.40.50.1260:FF:000006">
    <property type="entry name" value="Phosphoglycerate kinase"/>
    <property type="match status" value="1"/>
</dbReference>
<evidence type="ECO:0000256" key="6">
    <source>
        <dbReference type="ARBA" id="ARBA00016471"/>
    </source>
</evidence>
<feature type="binding site" evidence="13 14">
    <location>
        <position position="318"/>
    </location>
    <ligand>
        <name>ATP</name>
        <dbReference type="ChEBI" id="CHEBI:30616"/>
    </ligand>
</feature>
<evidence type="ECO:0000256" key="5">
    <source>
        <dbReference type="ARBA" id="ARBA00013061"/>
    </source>
</evidence>
<keyword evidence="12 13" id="KW-0324">Glycolysis</keyword>
<keyword evidence="8 13" id="KW-0808">Transferase</keyword>
<evidence type="ECO:0000313" key="17">
    <source>
        <dbReference type="Proteomes" id="UP000230767"/>
    </source>
</evidence>
<comment type="subunit">
    <text evidence="4 13">Monomer.</text>
</comment>
<dbReference type="InterPro" id="IPR001576">
    <property type="entry name" value="Phosphoglycerate_kinase"/>
</dbReference>
<dbReference type="InterPro" id="IPR015824">
    <property type="entry name" value="Phosphoglycerate_kinase_N"/>
</dbReference>
<dbReference type="PIRSF" id="PIRSF000724">
    <property type="entry name" value="Pgk"/>
    <property type="match status" value="1"/>
</dbReference>
<keyword evidence="10 13" id="KW-0418">Kinase</keyword>
<dbReference type="GO" id="GO:0005829">
    <property type="term" value="C:cytosol"/>
    <property type="evidence" value="ECO:0007669"/>
    <property type="project" value="TreeGrafter"/>
</dbReference>
<evidence type="ECO:0000256" key="1">
    <source>
        <dbReference type="ARBA" id="ARBA00000642"/>
    </source>
</evidence>
<dbReference type="PANTHER" id="PTHR11406">
    <property type="entry name" value="PHOSPHOGLYCERATE KINASE"/>
    <property type="match status" value="1"/>
</dbReference>
<dbReference type="GO" id="GO:0043531">
    <property type="term" value="F:ADP binding"/>
    <property type="evidence" value="ECO:0007669"/>
    <property type="project" value="TreeGrafter"/>
</dbReference>
<evidence type="ECO:0000256" key="8">
    <source>
        <dbReference type="ARBA" id="ARBA00022679"/>
    </source>
</evidence>
<accession>A0A2M7R6W0</accession>
<organism evidence="16 17">
    <name type="scientific">Candidatus Nealsonbacteria bacterium CG_4_10_14_0_8_um_filter_37_14</name>
    <dbReference type="NCBI Taxonomy" id="1974684"/>
    <lineage>
        <taxon>Bacteria</taxon>
        <taxon>Candidatus Nealsoniibacteriota</taxon>
    </lineage>
</organism>
<dbReference type="UniPathway" id="UPA00109">
    <property type="reaction ID" value="UER00185"/>
</dbReference>
<dbReference type="Proteomes" id="UP000230767">
    <property type="component" value="Unassembled WGS sequence"/>
</dbReference>
<evidence type="ECO:0000256" key="3">
    <source>
        <dbReference type="ARBA" id="ARBA00008982"/>
    </source>
</evidence>
<dbReference type="PROSITE" id="PS00111">
    <property type="entry name" value="PGLYCERATE_KINASE"/>
    <property type="match status" value="1"/>
</dbReference>
<dbReference type="GO" id="GO:0006096">
    <property type="term" value="P:glycolytic process"/>
    <property type="evidence" value="ECO:0007669"/>
    <property type="project" value="UniProtKB-UniRule"/>
</dbReference>
<sequence>MKTLRDFDFKNKKVLVRCDFNVPLGKIGEITDDFRIQQTIPTIRYLIEKGAKIILMSHLGEPGGRAVENLKLTPIQNKLKDLLKLQVPKAGDCIGRKIEEQTQKMKPGEVFLLENLRFHKGEEEADLNFTKELAKLGQIYINDAFGVCHRRHASIVGVPKYLPSGAGLLLEKEINVLSKVLKNPSRPLVAIIGGVKFSSKIKVIEQFLKTADHLLLGGRIFEPLLQIKGILVGRPWPEEKVIGQIQKINLTNPKIHLPVDSLVCLPNLEEGYSRKAGIGSIRKEEEIFDIGPETVKLFTDLIKTAKMIIWSGPLGNFERAPFDAGSKGIAEAIVRNHGAFKVAGGGDTDAFLAKYNFRDKFDHVSTGGGAMLEFLSGEKLPGIEAIRSASCLGGPQNSPPRNSA</sequence>
<gene>
    <name evidence="13 16" type="primary">pgk</name>
    <name evidence="16" type="ORF">COY73_00840</name>
</gene>
<name>A0A2M7R6W0_9BACT</name>
<dbReference type="FunFam" id="3.40.50.1260:FF:000031">
    <property type="entry name" value="Phosphoglycerate kinase 1"/>
    <property type="match status" value="1"/>
</dbReference>
<dbReference type="Gene3D" id="3.40.50.1260">
    <property type="entry name" value="Phosphoglycerate kinase, N-terminal domain"/>
    <property type="match status" value="2"/>
</dbReference>
<comment type="catalytic activity">
    <reaction evidence="1 13 15">
        <text>(2R)-3-phosphoglycerate + ATP = (2R)-3-phospho-glyceroyl phosphate + ADP</text>
        <dbReference type="Rhea" id="RHEA:14801"/>
        <dbReference type="ChEBI" id="CHEBI:30616"/>
        <dbReference type="ChEBI" id="CHEBI:57604"/>
        <dbReference type="ChEBI" id="CHEBI:58272"/>
        <dbReference type="ChEBI" id="CHEBI:456216"/>
        <dbReference type="EC" id="2.7.2.3"/>
    </reaction>
</comment>
<dbReference type="HAMAP" id="MF_00145">
    <property type="entry name" value="Phosphoglyc_kinase"/>
    <property type="match status" value="1"/>
</dbReference>
<evidence type="ECO:0000256" key="15">
    <source>
        <dbReference type="RuleBase" id="RU000532"/>
    </source>
</evidence>
<comment type="subcellular location">
    <subcellularLocation>
        <location evidence="13">Cytoplasm</location>
    </subcellularLocation>
</comment>
<dbReference type="GO" id="GO:0004618">
    <property type="term" value="F:phosphoglycerate kinase activity"/>
    <property type="evidence" value="ECO:0007669"/>
    <property type="project" value="UniProtKB-UniRule"/>
</dbReference>
<reference evidence="17" key="1">
    <citation type="submission" date="2017-09" db="EMBL/GenBank/DDBJ databases">
        <title>Depth-based differentiation of microbial function through sediment-hosted aquifers and enrichment of novel symbionts in the deep terrestrial subsurface.</title>
        <authorList>
            <person name="Probst A.J."/>
            <person name="Ladd B."/>
            <person name="Jarett J.K."/>
            <person name="Geller-Mcgrath D.E."/>
            <person name="Sieber C.M.K."/>
            <person name="Emerson J.B."/>
            <person name="Anantharaman K."/>
            <person name="Thomas B.C."/>
            <person name="Malmstrom R."/>
            <person name="Stieglmeier M."/>
            <person name="Klingl A."/>
            <person name="Woyke T."/>
            <person name="Ryan C.M."/>
            <person name="Banfield J.F."/>
        </authorList>
    </citation>
    <scope>NUCLEOTIDE SEQUENCE [LARGE SCALE GENOMIC DNA]</scope>
</reference>
<dbReference type="Pfam" id="PF00162">
    <property type="entry name" value="PGK"/>
    <property type="match status" value="1"/>
</dbReference>
<evidence type="ECO:0000256" key="10">
    <source>
        <dbReference type="ARBA" id="ARBA00022777"/>
    </source>
</evidence>
<dbReference type="AlphaFoldDB" id="A0A2M7R6W0"/>
<feature type="binding site" evidence="13 14">
    <location>
        <begin position="345"/>
        <end position="348"/>
    </location>
    <ligand>
        <name>ATP</name>
        <dbReference type="ChEBI" id="CHEBI:30616"/>
    </ligand>
</feature>
<evidence type="ECO:0000256" key="4">
    <source>
        <dbReference type="ARBA" id="ARBA00011245"/>
    </source>
</evidence>
<comment type="pathway">
    <text evidence="2 13">Carbohydrate degradation; glycolysis; pyruvate from D-glyceraldehyde 3-phosphate: step 2/5.</text>
</comment>
<dbReference type="PANTHER" id="PTHR11406:SF23">
    <property type="entry name" value="PHOSPHOGLYCERATE KINASE 1, CHLOROPLASTIC-RELATED"/>
    <property type="match status" value="1"/>
</dbReference>
<comment type="caution">
    <text evidence="16">The sequence shown here is derived from an EMBL/GenBank/DDBJ whole genome shotgun (WGS) entry which is preliminary data.</text>
</comment>
<dbReference type="SUPFAM" id="SSF53748">
    <property type="entry name" value="Phosphoglycerate kinase"/>
    <property type="match status" value="1"/>
</dbReference>
<evidence type="ECO:0000256" key="7">
    <source>
        <dbReference type="ARBA" id="ARBA00022490"/>
    </source>
</evidence>
<evidence type="ECO:0000256" key="14">
    <source>
        <dbReference type="PIRSR" id="PIRSR000724-2"/>
    </source>
</evidence>
<dbReference type="EC" id="2.7.2.3" evidence="5 13"/>
<dbReference type="InterPro" id="IPR036043">
    <property type="entry name" value="Phosphoglycerate_kinase_sf"/>
</dbReference>
<evidence type="ECO:0000256" key="2">
    <source>
        <dbReference type="ARBA" id="ARBA00004838"/>
    </source>
</evidence>
<comment type="caution">
    <text evidence="13">Lacks conserved residue(s) required for the propagation of feature annotation.</text>
</comment>
<proteinExistence type="inferred from homology"/>
<keyword evidence="11 13" id="KW-0067">ATP-binding</keyword>
<evidence type="ECO:0000256" key="13">
    <source>
        <dbReference type="HAMAP-Rule" id="MF_00145"/>
    </source>
</evidence>
<evidence type="ECO:0000256" key="12">
    <source>
        <dbReference type="ARBA" id="ARBA00023152"/>
    </source>
</evidence>
<dbReference type="InterPro" id="IPR015911">
    <property type="entry name" value="Phosphoglycerate_kinase_CS"/>
</dbReference>
<feature type="binding site" evidence="13">
    <location>
        <position position="117"/>
    </location>
    <ligand>
        <name>substrate</name>
    </ligand>
</feature>
<feature type="binding site" evidence="13">
    <location>
        <position position="150"/>
    </location>
    <ligand>
        <name>substrate</name>
    </ligand>
</feature>
<keyword evidence="7 13" id="KW-0963">Cytoplasm</keyword>
<feature type="binding site" evidence="13">
    <location>
        <position position="35"/>
    </location>
    <ligand>
        <name>substrate</name>
    </ligand>
</feature>
<dbReference type="GO" id="GO:0005524">
    <property type="term" value="F:ATP binding"/>
    <property type="evidence" value="ECO:0007669"/>
    <property type="project" value="UniProtKB-KW"/>
</dbReference>
<keyword evidence="9 13" id="KW-0547">Nucleotide-binding</keyword>
<dbReference type="GO" id="GO:0006094">
    <property type="term" value="P:gluconeogenesis"/>
    <property type="evidence" value="ECO:0007669"/>
    <property type="project" value="TreeGrafter"/>
</dbReference>
<protein>
    <recommendedName>
        <fullName evidence="6 13">Phosphoglycerate kinase</fullName>
        <ecNumber evidence="5 13">2.7.2.3</ecNumber>
    </recommendedName>
</protein>
<dbReference type="PRINTS" id="PR00477">
    <property type="entry name" value="PHGLYCKINASE"/>
</dbReference>
<comment type="similarity">
    <text evidence="3 13 15">Belongs to the phosphoglycerate kinase family.</text>
</comment>
<feature type="binding site" evidence="13 14">
    <location>
        <position position="200"/>
    </location>
    <ligand>
        <name>ATP</name>
        <dbReference type="ChEBI" id="CHEBI:30616"/>
    </ligand>
</feature>
<evidence type="ECO:0000256" key="11">
    <source>
        <dbReference type="ARBA" id="ARBA00022840"/>
    </source>
</evidence>
<evidence type="ECO:0000313" key="16">
    <source>
        <dbReference type="EMBL" id="PIY89482.1"/>
    </source>
</evidence>
<evidence type="ECO:0000256" key="9">
    <source>
        <dbReference type="ARBA" id="ARBA00022741"/>
    </source>
</evidence>